<dbReference type="STRING" id="34475.A0A4Y9YI47"/>
<evidence type="ECO:0000313" key="3">
    <source>
        <dbReference type="EMBL" id="TFY62035.1"/>
    </source>
</evidence>
<evidence type="ECO:0000313" key="4">
    <source>
        <dbReference type="Proteomes" id="UP000298390"/>
    </source>
</evidence>
<dbReference type="GO" id="GO:0071966">
    <property type="term" value="P:fungal-type cell wall polysaccharide metabolic process"/>
    <property type="evidence" value="ECO:0007669"/>
    <property type="project" value="TreeGrafter"/>
</dbReference>
<dbReference type="PANTHER" id="PTHR34154:SF10">
    <property type="entry name" value="ASL1-LIKE GLYCOSYL HYDROLASE CATALYTIC DOMAIN-CONTAINING PROTEIN"/>
    <property type="match status" value="1"/>
</dbReference>
<dbReference type="GO" id="GO:0009277">
    <property type="term" value="C:fungal-type cell wall"/>
    <property type="evidence" value="ECO:0007669"/>
    <property type="project" value="TreeGrafter"/>
</dbReference>
<reference evidence="3 4" key="1">
    <citation type="submission" date="2019-01" db="EMBL/GenBank/DDBJ databases">
        <title>Genome sequencing of the rare red list fungi Fomitopsis rosea.</title>
        <authorList>
            <person name="Buettner E."/>
            <person name="Kellner H."/>
        </authorList>
    </citation>
    <scope>NUCLEOTIDE SEQUENCE [LARGE SCALE GENOMIC DNA]</scope>
    <source>
        <strain evidence="3 4">DSM 105464</strain>
    </source>
</reference>
<dbReference type="Gene3D" id="3.20.20.80">
    <property type="entry name" value="Glycosidases"/>
    <property type="match status" value="1"/>
</dbReference>
<dbReference type="EMBL" id="SEKV01000183">
    <property type="protein sequence ID" value="TFY62035.1"/>
    <property type="molecule type" value="Genomic_DNA"/>
</dbReference>
<proteinExistence type="predicted"/>
<organism evidence="3 4">
    <name type="scientific">Rhodofomes roseus</name>
    <dbReference type="NCBI Taxonomy" id="34475"/>
    <lineage>
        <taxon>Eukaryota</taxon>
        <taxon>Fungi</taxon>
        <taxon>Dikarya</taxon>
        <taxon>Basidiomycota</taxon>
        <taxon>Agaricomycotina</taxon>
        <taxon>Agaricomycetes</taxon>
        <taxon>Polyporales</taxon>
        <taxon>Rhodofomes</taxon>
    </lineage>
</organism>
<dbReference type="SUPFAM" id="SSF51445">
    <property type="entry name" value="(Trans)glycosidases"/>
    <property type="match status" value="1"/>
</dbReference>
<accession>A0A4Y9YI47</accession>
<keyword evidence="1" id="KW-0732">Signal</keyword>
<dbReference type="InterPro" id="IPR017853">
    <property type="entry name" value="GH"/>
</dbReference>
<comment type="caution">
    <text evidence="3">The sequence shown here is derived from an EMBL/GenBank/DDBJ whole genome shotgun (WGS) entry which is preliminary data.</text>
</comment>
<dbReference type="PANTHER" id="PTHR34154">
    <property type="entry name" value="ALKALI-SENSITIVE LINKAGE PROTEIN 1"/>
    <property type="match status" value="1"/>
</dbReference>
<dbReference type="InterPro" id="IPR053183">
    <property type="entry name" value="ASL1"/>
</dbReference>
<dbReference type="Proteomes" id="UP000298390">
    <property type="component" value="Unassembled WGS sequence"/>
</dbReference>
<dbReference type="InterPro" id="IPR024655">
    <property type="entry name" value="Asl1_glyco_hydro_catalytic"/>
</dbReference>
<feature type="domain" description="Asl1-like glycosyl hydrolase catalytic" evidence="2">
    <location>
        <begin position="59"/>
        <end position="281"/>
    </location>
</feature>
<feature type="signal peptide" evidence="1">
    <location>
        <begin position="1"/>
        <end position="21"/>
    </location>
</feature>
<feature type="chain" id="PRO_5021326235" description="Asl1-like glycosyl hydrolase catalytic domain-containing protein" evidence="1">
    <location>
        <begin position="22"/>
        <end position="283"/>
    </location>
</feature>
<sequence length="283" mass="30469">MKFTSSVVSLSLVCAGSLVEAADMLNMQHLNRAPIHGHRSDLSARSTVGSSFSSGIKKGLSFNDASLTHHFTSSEVSWAYNWGQTYSGSLPANVMYIPMLWSDSSASTSSWHTNAQAAINKGAKYLLGFNEPDLNAQANMTPKQAASAWMTYMQPFAGKAKLVGPAITNGAAPMGEAWLDEFISLCTKCTIDVYAMHIYDAATNEAYYKQYISSFASKYKKPVWVTEFGATGSASQVNTFLGSMVSYLDGLEGFGAYAWFMDEAGNLVNSDGTLTSLGKTYAA</sequence>
<protein>
    <recommendedName>
        <fullName evidence="2">Asl1-like glycosyl hydrolase catalytic domain-containing protein</fullName>
    </recommendedName>
</protein>
<evidence type="ECO:0000259" key="2">
    <source>
        <dbReference type="Pfam" id="PF11790"/>
    </source>
</evidence>
<evidence type="ECO:0000256" key="1">
    <source>
        <dbReference type="SAM" id="SignalP"/>
    </source>
</evidence>
<dbReference type="AlphaFoldDB" id="A0A4Y9YI47"/>
<dbReference type="Pfam" id="PF11790">
    <property type="entry name" value="Glyco_hydro_cc"/>
    <property type="match status" value="1"/>
</dbReference>
<gene>
    <name evidence="3" type="ORF">EVJ58_g4132</name>
</gene>
<name>A0A4Y9YI47_9APHY</name>